<dbReference type="Proteomes" id="UP000217696">
    <property type="component" value="Chromosome"/>
</dbReference>
<keyword evidence="4 5" id="KW-0963">Cytoplasm</keyword>
<dbReference type="InterPro" id="IPR003783">
    <property type="entry name" value="Regulatory_RecX"/>
</dbReference>
<dbReference type="GO" id="GO:0006282">
    <property type="term" value="P:regulation of DNA repair"/>
    <property type="evidence" value="ECO:0007669"/>
    <property type="project" value="UniProtKB-UniRule"/>
</dbReference>
<protein>
    <recommendedName>
        <fullName evidence="3 5">Regulatory protein RecX</fullName>
    </recommendedName>
</protein>
<evidence type="ECO:0000259" key="7">
    <source>
        <dbReference type="Pfam" id="PF21981"/>
    </source>
</evidence>
<dbReference type="OrthoDB" id="5421057at2"/>
<dbReference type="Pfam" id="PF21982">
    <property type="entry name" value="RecX_HTH1"/>
    <property type="match status" value="1"/>
</dbReference>
<dbReference type="Pfam" id="PF02631">
    <property type="entry name" value="RecX_HTH2"/>
    <property type="match status" value="1"/>
</dbReference>
<evidence type="ECO:0000256" key="3">
    <source>
        <dbReference type="ARBA" id="ARBA00018111"/>
    </source>
</evidence>
<evidence type="ECO:0000259" key="6">
    <source>
        <dbReference type="Pfam" id="PF02631"/>
    </source>
</evidence>
<feature type="domain" description="RecX third three-helical" evidence="7">
    <location>
        <begin position="170"/>
        <end position="217"/>
    </location>
</feature>
<evidence type="ECO:0000259" key="8">
    <source>
        <dbReference type="Pfam" id="PF21982"/>
    </source>
</evidence>
<evidence type="ECO:0000256" key="1">
    <source>
        <dbReference type="ARBA" id="ARBA00004496"/>
    </source>
</evidence>
<evidence type="ECO:0000256" key="4">
    <source>
        <dbReference type="ARBA" id="ARBA00022490"/>
    </source>
</evidence>
<comment type="function">
    <text evidence="5">Modulates RecA activity.</text>
</comment>
<dbReference type="EMBL" id="AP017312">
    <property type="protein sequence ID" value="BAU28819.1"/>
    <property type="molecule type" value="Genomic_DNA"/>
</dbReference>
<comment type="subcellular location">
    <subcellularLocation>
        <location evidence="1 5">Cytoplasm</location>
    </subcellularLocation>
</comment>
<dbReference type="InterPro" id="IPR053925">
    <property type="entry name" value="RecX_HTH_3rd"/>
</dbReference>
<dbReference type="AlphaFoldDB" id="A0A0U5C8W8"/>
<evidence type="ECO:0000256" key="5">
    <source>
        <dbReference type="HAMAP-Rule" id="MF_01114"/>
    </source>
</evidence>
<comment type="similarity">
    <text evidence="2 5">Belongs to the RecX family.</text>
</comment>
<evidence type="ECO:0000313" key="10">
    <source>
        <dbReference type="Proteomes" id="UP000217696"/>
    </source>
</evidence>
<dbReference type="KEGG" id="asoc:CB4_02996"/>
<evidence type="ECO:0000313" key="9">
    <source>
        <dbReference type="EMBL" id="BAU28819.1"/>
    </source>
</evidence>
<evidence type="ECO:0000256" key="2">
    <source>
        <dbReference type="ARBA" id="ARBA00009695"/>
    </source>
</evidence>
<accession>A0A0U5C8W8</accession>
<dbReference type="InterPro" id="IPR036388">
    <property type="entry name" value="WH-like_DNA-bd_sf"/>
</dbReference>
<reference evidence="9 10" key="1">
    <citation type="submission" date="2015-12" db="EMBL/GenBank/DDBJ databases">
        <title>Genome sequence of Aneurinibacillus soli.</title>
        <authorList>
            <person name="Lee J.S."/>
            <person name="Lee K.C."/>
            <person name="Kim K.K."/>
            <person name="Lee B.W."/>
        </authorList>
    </citation>
    <scope>NUCLEOTIDE SEQUENCE [LARGE SCALE GENOMIC DNA]</scope>
    <source>
        <strain evidence="9 10">CB4</strain>
    </source>
</reference>
<dbReference type="Gene3D" id="1.10.10.10">
    <property type="entry name" value="Winged helix-like DNA-binding domain superfamily/Winged helix DNA-binding domain"/>
    <property type="match status" value="3"/>
</dbReference>
<name>A0A0U5C8W8_9BACL</name>
<keyword evidence="10" id="KW-1185">Reference proteome</keyword>
<sequence length="227" mass="27188">MEEPEHLEQEEVQHNPGRITRLERQKRNKQRINVYINEEYAFALHEDVLIKYRLTKGAELDEEDMRELLEAEERSRAEQYALCYVGLRPRTMEEMRLYLLGKGFPDDVAVEIVGRFVERKYLDDGLYARQWIEERMRLKPRGRHLLQQELQHKGVDKRLIEEALNELDRDEEYEACLTCARKKNARRTFASYAEMRNKTGPFLQRKGFPLDTINRVLHCLYEEKDGL</sequence>
<dbReference type="RefSeq" id="WP_096466523.1">
    <property type="nucleotide sequence ID" value="NZ_AP017312.1"/>
</dbReference>
<dbReference type="InterPro" id="IPR053924">
    <property type="entry name" value="RecX_HTH_2nd"/>
</dbReference>
<proteinExistence type="inferred from homology"/>
<dbReference type="HAMAP" id="MF_01114">
    <property type="entry name" value="RecX"/>
    <property type="match status" value="1"/>
</dbReference>
<organism evidence="9 10">
    <name type="scientific">Aneurinibacillus soli</name>
    <dbReference type="NCBI Taxonomy" id="1500254"/>
    <lineage>
        <taxon>Bacteria</taxon>
        <taxon>Bacillati</taxon>
        <taxon>Bacillota</taxon>
        <taxon>Bacilli</taxon>
        <taxon>Bacillales</taxon>
        <taxon>Paenibacillaceae</taxon>
        <taxon>Aneurinibacillus group</taxon>
        <taxon>Aneurinibacillus</taxon>
    </lineage>
</organism>
<dbReference type="InterPro" id="IPR053926">
    <property type="entry name" value="RecX_HTH_1st"/>
</dbReference>
<dbReference type="PANTHER" id="PTHR33602:SF1">
    <property type="entry name" value="REGULATORY PROTEIN RECX FAMILY PROTEIN"/>
    <property type="match status" value="1"/>
</dbReference>
<dbReference type="GO" id="GO:0005737">
    <property type="term" value="C:cytoplasm"/>
    <property type="evidence" value="ECO:0007669"/>
    <property type="project" value="UniProtKB-SubCell"/>
</dbReference>
<dbReference type="Pfam" id="PF21981">
    <property type="entry name" value="RecX_HTH3"/>
    <property type="match status" value="1"/>
</dbReference>
<feature type="domain" description="RecX second three-helical" evidence="6">
    <location>
        <begin position="123"/>
        <end position="164"/>
    </location>
</feature>
<dbReference type="PANTHER" id="PTHR33602">
    <property type="entry name" value="REGULATORY PROTEIN RECX FAMILY PROTEIN"/>
    <property type="match status" value="1"/>
</dbReference>
<feature type="domain" description="RecX first three-helical" evidence="8">
    <location>
        <begin position="79"/>
        <end position="115"/>
    </location>
</feature>
<gene>
    <name evidence="5 9" type="primary">recX</name>
    <name evidence="9" type="ORF">CB4_02996</name>
</gene>